<proteinExistence type="predicted"/>
<organism evidence="2 3">
    <name type="scientific">Mythimna separata entomopoxvirus 'L'</name>
    <dbReference type="NCBI Taxonomy" id="1293572"/>
    <lineage>
        <taxon>Viruses</taxon>
        <taxon>Varidnaviria</taxon>
        <taxon>Bamfordvirae</taxon>
        <taxon>Nucleocytoviricota</taxon>
        <taxon>Pokkesviricetes</taxon>
        <taxon>Chitovirales</taxon>
        <taxon>Poxviridae</taxon>
        <taxon>Entomopoxvirinae</taxon>
        <taxon>Betaentomopoxvirus</taxon>
        <taxon>Betaentomopoxvirus mseparata</taxon>
        <taxon>Mythimna separata entomopoxvirus</taxon>
    </lineage>
</organism>
<dbReference type="RefSeq" id="YP_008003548.1">
    <property type="nucleotide sequence ID" value="NC_021246.1"/>
</dbReference>
<keyword evidence="1" id="KW-1133">Transmembrane helix</keyword>
<keyword evidence="1" id="KW-0812">Transmembrane</keyword>
<evidence type="ECO:0000313" key="2">
    <source>
        <dbReference type="EMBL" id="CCU56229.1"/>
    </source>
</evidence>
<dbReference type="KEGG" id="vg:15613653"/>
<accession>A0A916NYC1</accession>
<evidence type="ECO:0000313" key="3">
    <source>
        <dbReference type="Proteomes" id="UP000792671"/>
    </source>
</evidence>
<evidence type="ECO:0000256" key="1">
    <source>
        <dbReference type="SAM" id="Phobius"/>
    </source>
</evidence>
<dbReference type="Proteomes" id="UP000792671">
    <property type="component" value="Genome"/>
</dbReference>
<reference evidence="2 3" key="1">
    <citation type="journal article" date="2013" name="J. Virol.">
        <title>New Insights into the Evolution of Entomopoxvirinae from the Complete Genome Sequences of Four Entomopoxviruses Infecting Adoxophyes honmai, Choristoneura biennis, Choristoneura rosaceana, and Mythimna separata.</title>
        <authorList>
            <person name="Theze J."/>
            <person name="Takatsuka J."/>
            <person name="Li Z."/>
            <person name="Gallais J."/>
            <person name="Doucet D."/>
            <person name="Arif B."/>
            <person name="Nakai M."/>
            <person name="Herniou E.A."/>
        </authorList>
    </citation>
    <scope>NUCLEOTIDE SEQUENCE [LARGE SCALE GENOMIC DNA]</scope>
</reference>
<keyword evidence="1" id="KW-0472">Membrane</keyword>
<gene>
    <name evidence="2" type="ORF">MYSEV_031</name>
</gene>
<dbReference type="GeneID" id="15613653"/>
<feature type="transmembrane region" description="Helical" evidence="1">
    <location>
        <begin position="122"/>
        <end position="142"/>
    </location>
</feature>
<protein>
    <submittedName>
        <fullName evidence="2">Uncharacterized protein</fullName>
    </submittedName>
</protein>
<name>A0A916NYC1_9POXV</name>
<keyword evidence="3" id="KW-1185">Reference proteome</keyword>
<sequence length="161" mass="18978">MLKRVSIYYIKETKLIISPNYNVNTNMCIYEYNICNLSHGIYIIWDNINDSNIDDIGTTENNIIKYSKITVINDDINNTQVTNVYSFYNNYDKNDNIKIFTYNSNNIELNKLLTHTSNNKKFYGIILILLLLIICIMSFIVIKDNKKELIYEEINLININH</sequence>
<dbReference type="EMBL" id="HF679134">
    <property type="protein sequence ID" value="CCU56229.1"/>
    <property type="molecule type" value="Genomic_DNA"/>
</dbReference>